<dbReference type="EMBL" id="FPBP01000014">
    <property type="protein sequence ID" value="SFU91530.1"/>
    <property type="molecule type" value="Genomic_DNA"/>
</dbReference>
<evidence type="ECO:0000313" key="9">
    <source>
        <dbReference type="Proteomes" id="UP000198693"/>
    </source>
</evidence>
<name>A0A1I7K2B4_9GAMM</name>
<dbReference type="GO" id="GO:0019843">
    <property type="term" value="F:rRNA binding"/>
    <property type="evidence" value="ECO:0007669"/>
    <property type="project" value="UniProtKB-UniRule"/>
</dbReference>
<comment type="function">
    <text evidence="6 7">This protein binds to 23S rRNA in the presence of protein L20.</text>
</comment>
<dbReference type="SUPFAM" id="SSF141091">
    <property type="entry name" value="L21p-like"/>
    <property type="match status" value="1"/>
</dbReference>
<keyword evidence="5 6" id="KW-0687">Ribonucleoprotein</keyword>
<organism evidence="8 9">
    <name type="scientific">Halomonas korlensis</name>
    <dbReference type="NCBI Taxonomy" id="463301"/>
    <lineage>
        <taxon>Bacteria</taxon>
        <taxon>Pseudomonadati</taxon>
        <taxon>Pseudomonadota</taxon>
        <taxon>Gammaproteobacteria</taxon>
        <taxon>Oceanospirillales</taxon>
        <taxon>Halomonadaceae</taxon>
        <taxon>Halomonas</taxon>
    </lineage>
</organism>
<dbReference type="NCBIfam" id="TIGR00061">
    <property type="entry name" value="L21"/>
    <property type="match status" value="1"/>
</dbReference>
<comment type="subunit">
    <text evidence="6">Part of the 50S ribosomal subunit. Contacts protein L20.</text>
</comment>
<dbReference type="GO" id="GO:0003735">
    <property type="term" value="F:structural constituent of ribosome"/>
    <property type="evidence" value="ECO:0007669"/>
    <property type="project" value="InterPro"/>
</dbReference>
<gene>
    <name evidence="6" type="primary">rplU</name>
    <name evidence="8" type="ORF">SAMN04487955_11431</name>
</gene>
<dbReference type="PANTHER" id="PTHR21349:SF0">
    <property type="entry name" value="LARGE RIBOSOMAL SUBUNIT PROTEIN BL21M"/>
    <property type="match status" value="1"/>
</dbReference>
<dbReference type="PROSITE" id="PS01169">
    <property type="entry name" value="RIBOSOMAL_L21"/>
    <property type="match status" value="1"/>
</dbReference>
<sequence length="103" mass="11504">MYAIIKSGGKQYRVQEGQTLKLEKLEIPTGESVEFDQVLLVGNDDDIKIGAPLVDGAKVAAEVVSHGRGDKVTIIKFRRRKHSMKRQGHRQWFTEVKITGISA</sequence>
<keyword evidence="3 6" id="KW-0694">RNA-binding</keyword>
<dbReference type="AlphaFoldDB" id="A0A1I7K2B4"/>
<keyword evidence="9" id="KW-1185">Reference proteome</keyword>
<evidence type="ECO:0000256" key="3">
    <source>
        <dbReference type="ARBA" id="ARBA00022884"/>
    </source>
</evidence>
<dbReference type="STRING" id="463301.SAMN04487955_11431"/>
<dbReference type="Proteomes" id="UP000198693">
    <property type="component" value="Unassembled WGS sequence"/>
</dbReference>
<dbReference type="InterPro" id="IPR028909">
    <property type="entry name" value="bL21-like"/>
</dbReference>
<reference evidence="9" key="1">
    <citation type="submission" date="2016-10" db="EMBL/GenBank/DDBJ databases">
        <authorList>
            <person name="Varghese N."/>
            <person name="Submissions S."/>
        </authorList>
    </citation>
    <scope>NUCLEOTIDE SEQUENCE [LARGE SCALE GENOMIC DNA]</scope>
    <source>
        <strain evidence="9">CGMCC 1.6981</strain>
    </source>
</reference>
<keyword evidence="2 6" id="KW-0699">rRNA-binding</keyword>
<dbReference type="InterPro" id="IPR036164">
    <property type="entry name" value="bL21-like_sf"/>
</dbReference>
<proteinExistence type="inferred from homology"/>
<evidence type="ECO:0000256" key="1">
    <source>
        <dbReference type="ARBA" id="ARBA00008563"/>
    </source>
</evidence>
<accession>A0A1I7K2B4</accession>
<keyword evidence="4 6" id="KW-0689">Ribosomal protein</keyword>
<evidence type="ECO:0000256" key="7">
    <source>
        <dbReference type="RuleBase" id="RU000562"/>
    </source>
</evidence>
<evidence type="ECO:0000256" key="5">
    <source>
        <dbReference type="ARBA" id="ARBA00023274"/>
    </source>
</evidence>
<evidence type="ECO:0000313" key="8">
    <source>
        <dbReference type="EMBL" id="SFU91530.1"/>
    </source>
</evidence>
<dbReference type="Pfam" id="PF00829">
    <property type="entry name" value="Ribosomal_L21p"/>
    <property type="match status" value="1"/>
</dbReference>
<dbReference type="OrthoDB" id="9813334at2"/>
<dbReference type="RefSeq" id="WP_089797098.1">
    <property type="nucleotide sequence ID" value="NZ_FPBP01000014.1"/>
</dbReference>
<dbReference type="GO" id="GO:0006412">
    <property type="term" value="P:translation"/>
    <property type="evidence" value="ECO:0007669"/>
    <property type="project" value="UniProtKB-UniRule"/>
</dbReference>
<dbReference type="GO" id="GO:0005840">
    <property type="term" value="C:ribosome"/>
    <property type="evidence" value="ECO:0007669"/>
    <property type="project" value="UniProtKB-KW"/>
</dbReference>
<dbReference type="InterPro" id="IPR001787">
    <property type="entry name" value="Ribosomal_bL21"/>
</dbReference>
<comment type="similarity">
    <text evidence="1 6 7">Belongs to the bacterial ribosomal protein bL21 family.</text>
</comment>
<evidence type="ECO:0000256" key="2">
    <source>
        <dbReference type="ARBA" id="ARBA00022730"/>
    </source>
</evidence>
<protein>
    <recommendedName>
        <fullName evidence="6">Large ribosomal subunit protein bL21</fullName>
    </recommendedName>
</protein>
<evidence type="ECO:0000256" key="4">
    <source>
        <dbReference type="ARBA" id="ARBA00022980"/>
    </source>
</evidence>
<dbReference type="GO" id="GO:1990904">
    <property type="term" value="C:ribonucleoprotein complex"/>
    <property type="evidence" value="ECO:0007669"/>
    <property type="project" value="UniProtKB-KW"/>
</dbReference>
<dbReference type="HAMAP" id="MF_01363">
    <property type="entry name" value="Ribosomal_bL21"/>
    <property type="match status" value="1"/>
</dbReference>
<evidence type="ECO:0000256" key="6">
    <source>
        <dbReference type="HAMAP-Rule" id="MF_01363"/>
    </source>
</evidence>
<dbReference type="PANTHER" id="PTHR21349">
    <property type="entry name" value="50S RIBOSOMAL PROTEIN L21"/>
    <property type="match status" value="1"/>
</dbReference>
<dbReference type="InterPro" id="IPR018258">
    <property type="entry name" value="Ribosomal_bL21_CS"/>
</dbReference>
<dbReference type="GO" id="GO:0005737">
    <property type="term" value="C:cytoplasm"/>
    <property type="evidence" value="ECO:0007669"/>
    <property type="project" value="UniProtKB-ARBA"/>
</dbReference>